<dbReference type="RefSeq" id="WP_106599781.1">
    <property type="nucleotide sequence ID" value="NZ_PYAS01000033.1"/>
</dbReference>
<dbReference type="EMBL" id="PYAS01000033">
    <property type="protein sequence ID" value="PSL18061.1"/>
    <property type="molecule type" value="Genomic_DNA"/>
</dbReference>
<proteinExistence type="predicted"/>
<sequence>MIHTNWKKVKASLKENFINIDFTGYSTFDTVDFDKVLDLTQYILAKKLIDHDETVSVIEAINSYAEGIQNKDVLEKLVSKFEPFCKKLHVIIGTVFVPSKPGATPALGWCFNQLFAKQVPPIPKSKTDEFFDTSTTGTIQSPSHDATYFRTGFLTDGTPHGEHLHRTYHLRNSNIHNDKPLITRQLTEMLVSSINSYLYVVSKYYNELTTAVPDADLIVSEELVVKNLASLSGGAYNPIIINQVLRDGVIHTIENKLANNQLLFLDGANGIGKTTIIKQFIEKHPNNCFSYFIDGNDKNTYSIRSILRDLSNQLHFHNSGQELNEDRGPEDVFDETTLHSYFHSTRIKNRGNQSWYIILDGLSEIPEESIVEIKEQIIDLLPTSQNNIKIILTGSFPRHIYWTRFKHEIWEIPLLSYEESKKIFGTQVTESQFAEINKICGNNAGKIVFIRDLMSSSGISADIIISKIVANIEDLYSYIWNSYVNSNDNIQGLVLAIIAFEGKKYSIEKISKILSSYEKPISEEKLIEMIGAVPFIRRNSRNTYEFIFEGFTSFARKKLARFKKTIDTVLIEYLLKNFGSKESLTNLPEHYLESGQVDELIKLLGADTWKELLQASESISDVSRVSTMALQAVHEQASNKNIPTVLKYSVLKSSLRELSRISIWQHEIAANLSLGDELNALNLAHLAFLKEDRLKIFASIAKTHVQKQKEIPSVIQRTIRELFDEIDFNTLGTSSLDLASLLMYSNPKLAFRLIEQLSGAINDDDNAFDWALAQISLNAYVNNEYTEDVSKEDVNSKVYSKIRNPKIKEFADAIVYLTENKKYDEIIVKINDAESTAQRLFIIRNWISNNSTDDSVADIIELGISTVVSKSDHYIPKASDFKSFAQPLPHIKDKYKALGLVETIEKYIVSMESTSSTLDLVQIRLLIAECICNFDFSAGEKKFLDAYNDIGKIVDRSTKSACLATFCQSAKRIKSVYPESDVDVYSDLAREEIELGIDNVLEKTALHFEIVRSILIQIVAIYPDTAIRISEKLNKSIDRDNAYLESLSSYLNQPFISIDFDWVFKFYSRIADLDIQRLALVDIVSSLSNRDANIDDLGNYHFFFEQIDEMISIESKCNLYVDLISIFAKDGRSYDEISKKLSDTWCELESSANKIELGFELAYRASFLDKKDLARKFLDLARGEKDKPDLLLDSPNTANVFFQTVELAIRVSAGLVSRQIFTDKDLESLDVIISSLPSDNQQIELWSTFVLRVVSRTDDILPKKVINTFILPKLAKIKNRAERIEIIIQNSPVLYLADPGLRHLEEIPYLKLKDVALSRICKYLLSKCLPNDLCEDNGDGFVINFETLKKVLGVIKLMSTDYFIAYEVARVRRSVLSPKTLISSQQSIEVKRLIEEIASDNLPDVNNIKHGGYQLLLRSYALSIQKQPRKEEWMDLLSLVEKIPNLADRIFLWIEISALLPSKTEFDTLRLELTEQSITQSYNLPSFLDTVGRLSMVFTGLIRRKINGLSLKELITEFVNVQRKREMTPKLRHQYRDILDAAYSTDPGVAKVFINLFDDDPARRNTGSYLGGYMKFLDFQAKLTQGLTERTDEKLILEADPTYFHQLIDKRLARLNASRIGDDELFPKDLLYQLNIASTSNLADSFNIYSYFIERMVLKYENTSEAEKLIRKSFSELLEVCSLVKLLSIRNADKIKSLFDILSSEQDLRVDETEGSVPSVLSSETYDHVVKLNRRDFSPHEISSMLRIEISEVHKILDSIDDI</sequence>
<organism evidence="3 4">
    <name type="scientific">Dyadobacter jiangsuensis</name>
    <dbReference type="NCBI Taxonomy" id="1591085"/>
    <lineage>
        <taxon>Bacteria</taxon>
        <taxon>Pseudomonadati</taxon>
        <taxon>Bacteroidota</taxon>
        <taxon>Cytophagia</taxon>
        <taxon>Cytophagales</taxon>
        <taxon>Spirosomataceae</taxon>
        <taxon>Dyadobacter</taxon>
    </lineage>
</organism>
<name>A0A2P8F8K2_9BACT</name>
<dbReference type="InterPro" id="IPR027417">
    <property type="entry name" value="P-loop_NTPase"/>
</dbReference>
<dbReference type="Proteomes" id="UP000241964">
    <property type="component" value="Unassembled WGS sequence"/>
</dbReference>
<keyword evidence="4" id="KW-1185">Reference proteome</keyword>
<evidence type="ECO:0000313" key="3">
    <source>
        <dbReference type="EMBL" id="PSL18061.1"/>
    </source>
</evidence>
<evidence type="ECO:0000256" key="1">
    <source>
        <dbReference type="ARBA" id="ARBA00022737"/>
    </source>
</evidence>
<evidence type="ECO:0000259" key="2">
    <source>
        <dbReference type="Pfam" id="PF24883"/>
    </source>
</evidence>
<comment type="caution">
    <text evidence="3">The sequence shown here is derived from an EMBL/GenBank/DDBJ whole genome shotgun (WGS) entry which is preliminary data.</text>
</comment>
<gene>
    <name evidence="3" type="ORF">CLV60_1339</name>
</gene>
<protein>
    <recommendedName>
        <fullName evidence="2">Nephrocystin 3-like N-terminal domain-containing protein</fullName>
    </recommendedName>
</protein>
<dbReference type="Pfam" id="PF24883">
    <property type="entry name" value="NPHP3_N"/>
    <property type="match status" value="1"/>
</dbReference>
<dbReference type="Gene3D" id="3.40.50.300">
    <property type="entry name" value="P-loop containing nucleotide triphosphate hydrolases"/>
    <property type="match status" value="1"/>
</dbReference>
<accession>A0A2P8F8K2</accession>
<dbReference type="SUPFAM" id="SSF52540">
    <property type="entry name" value="P-loop containing nucleoside triphosphate hydrolases"/>
    <property type="match status" value="1"/>
</dbReference>
<dbReference type="OrthoDB" id="7055454at2"/>
<dbReference type="InterPro" id="IPR056884">
    <property type="entry name" value="NPHP3-like_N"/>
</dbReference>
<reference evidence="3 4" key="1">
    <citation type="submission" date="2018-03" db="EMBL/GenBank/DDBJ databases">
        <title>Genomic Encyclopedia of Archaeal and Bacterial Type Strains, Phase II (KMG-II): from individual species to whole genera.</title>
        <authorList>
            <person name="Goeker M."/>
        </authorList>
    </citation>
    <scope>NUCLEOTIDE SEQUENCE [LARGE SCALE GENOMIC DNA]</scope>
    <source>
        <strain evidence="3 4">DSM 29057</strain>
    </source>
</reference>
<feature type="domain" description="Nephrocystin 3-like N-terminal" evidence="2">
    <location>
        <begin position="251"/>
        <end position="393"/>
    </location>
</feature>
<evidence type="ECO:0000313" key="4">
    <source>
        <dbReference type="Proteomes" id="UP000241964"/>
    </source>
</evidence>
<keyword evidence="1" id="KW-0677">Repeat</keyword>